<comment type="caution">
    <text evidence="6">The sequence shown here is derived from an EMBL/GenBank/DDBJ whole genome shotgun (WGS) entry which is preliminary data.</text>
</comment>
<feature type="region of interest" description="Disordered" evidence="4">
    <location>
        <begin position="357"/>
        <end position="387"/>
    </location>
</feature>
<dbReference type="PROSITE" id="PS50082">
    <property type="entry name" value="WD_REPEATS_2"/>
    <property type="match status" value="1"/>
</dbReference>
<dbReference type="SUPFAM" id="SSF50978">
    <property type="entry name" value="WD40 repeat-like"/>
    <property type="match status" value="1"/>
</dbReference>
<sequence length="560" mass="62085">MTSYPQFSSYVCALEFEEHTDSINALTFSPDGLLLASGGDDGLLYVFTTKDARVVHKLRGNTPVTALQWNSQERDQLYAGFGDGRVVVMQVTEESVNGFDIPRGDTHIGPVEALTVYSYHQHTRLAVCVASAVEIWTLIGDLQQVVRFRLDTLLLPPFVLNRTIENGSSNSILPRSVHVVDEGRTVIVSYLNHGIVCWELPGRRFLWHLKPRTRRMSTMVDSRLLVLSNLYDGFDVYDIESKQYVRTYSVRNHDNLPLPVVATADSLEVVAGTSSGDVCIFDINDVQATQHLDHDGVIIQALACCDVEGTIRLLATGSSERGRLTTVKIWQRNLRPQRSLPGATSSLRRQISSVSPLAAVKTSARPPVAPHRSSPPIAASPSRTDNAAKDMERAPPILLRTGFVEWQIGGTPFAENICWLRDRIVDGFRAVWRRISRAQDANTYNSIIIVTTACAIAATVVRGTNILDYAGGVMLYVGNIVQISMIHIVMRMHAAILRFDSYCHDFSTAVLNAGRSVGRLFVSATVIVASYIIEVLLRYIHYVCREFFYLDSTDTALPAS</sequence>
<feature type="transmembrane region" description="Helical" evidence="5">
    <location>
        <begin position="517"/>
        <end position="537"/>
    </location>
</feature>
<evidence type="ECO:0008006" key="8">
    <source>
        <dbReference type="Google" id="ProtNLM"/>
    </source>
</evidence>
<keyword evidence="2" id="KW-0677">Repeat</keyword>
<dbReference type="PANTHER" id="PTHR19848">
    <property type="entry name" value="WD40 REPEAT PROTEIN"/>
    <property type="match status" value="1"/>
</dbReference>
<keyword evidence="7" id="KW-1185">Reference proteome</keyword>
<dbReference type="PANTHER" id="PTHR19848:SF8">
    <property type="entry name" value="F-BOX AND WD REPEAT DOMAIN CONTAINING 7"/>
    <property type="match status" value="1"/>
</dbReference>
<organism evidence="6 7">
    <name type="scientific">Trametes cubensis</name>
    <dbReference type="NCBI Taxonomy" id="1111947"/>
    <lineage>
        <taxon>Eukaryota</taxon>
        <taxon>Fungi</taxon>
        <taxon>Dikarya</taxon>
        <taxon>Basidiomycota</taxon>
        <taxon>Agaricomycotina</taxon>
        <taxon>Agaricomycetes</taxon>
        <taxon>Polyporales</taxon>
        <taxon>Polyporaceae</taxon>
        <taxon>Trametes</taxon>
    </lineage>
</organism>
<dbReference type="PROSITE" id="PS50294">
    <property type="entry name" value="WD_REPEATS_REGION"/>
    <property type="match status" value="1"/>
</dbReference>
<dbReference type="Proteomes" id="UP001215151">
    <property type="component" value="Unassembled WGS sequence"/>
</dbReference>
<dbReference type="InterPro" id="IPR015943">
    <property type="entry name" value="WD40/YVTN_repeat-like_dom_sf"/>
</dbReference>
<evidence type="ECO:0000256" key="2">
    <source>
        <dbReference type="ARBA" id="ARBA00022737"/>
    </source>
</evidence>
<feature type="compositionally biased region" description="Low complexity" evidence="4">
    <location>
        <begin position="370"/>
        <end position="382"/>
    </location>
</feature>
<dbReference type="SMART" id="SM00320">
    <property type="entry name" value="WD40"/>
    <property type="match status" value="4"/>
</dbReference>
<dbReference type="Pfam" id="PF00400">
    <property type="entry name" value="WD40"/>
    <property type="match status" value="1"/>
</dbReference>
<evidence type="ECO:0000256" key="1">
    <source>
        <dbReference type="ARBA" id="ARBA00022574"/>
    </source>
</evidence>
<feature type="transmembrane region" description="Helical" evidence="5">
    <location>
        <begin position="473"/>
        <end position="497"/>
    </location>
</feature>
<protein>
    <recommendedName>
        <fullName evidence="8">WD40 repeat-like protein</fullName>
    </recommendedName>
</protein>
<evidence type="ECO:0000256" key="5">
    <source>
        <dbReference type="SAM" id="Phobius"/>
    </source>
</evidence>
<evidence type="ECO:0000256" key="4">
    <source>
        <dbReference type="SAM" id="MobiDB-lite"/>
    </source>
</evidence>
<feature type="repeat" description="WD" evidence="3">
    <location>
        <begin position="16"/>
        <end position="57"/>
    </location>
</feature>
<keyword evidence="5" id="KW-0472">Membrane</keyword>
<dbReference type="AlphaFoldDB" id="A0AAD7X4B6"/>
<accession>A0AAD7X4B6</accession>
<proteinExistence type="predicted"/>
<gene>
    <name evidence="6" type="ORF">ONZ51_g13155</name>
</gene>
<name>A0AAD7X4B6_9APHY</name>
<evidence type="ECO:0000256" key="3">
    <source>
        <dbReference type="PROSITE-ProRule" id="PRU00221"/>
    </source>
</evidence>
<dbReference type="InterPro" id="IPR036322">
    <property type="entry name" value="WD40_repeat_dom_sf"/>
</dbReference>
<dbReference type="Gene3D" id="2.130.10.10">
    <property type="entry name" value="YVTN repeat-like/Quinoprotein amine dehydrogenase"/>
    <property type="match status" value="2"/>
</dbReference>
<dbReference type="InterPro" id="IPR001680">
    <property type="entry name" value="WD40_rpt"/>
</dbReference>
<evidence type="ECO:0000313" key="7">
    <source>
        <dbReference type="Proteomes" id="UP001215151"/>
    </source>
</evidence>
<reference evidence="6" key="1">
    <citation type="submission" date="2022-11" db="EMBL/GenBank/DDBJ databases">
        <title>Genome Sequence of Cubamyces cubensis.</title>
        <authorList>
            <person name="Buettner E."/>
        </authorList>
    </citation>
    <scope>NUCLEOTIDE SEQUENCE</scope>
    <source>
        <strain evidence="6">MPL-01</strain>
    </source>
</reference>
<feature type="transmembrane region" description="Helical" evidence="5">
    <location>
        <begin position="443"/>
        <end position="461"/>
    </location>
</feature>
<dbReference type="EMBL" id="JAPEVG010001020">
    <property type="protein sequence ID" value="KAJ8454224.1"/>
    <property type="molecule type" value="Genomic_DNA"/>
</dbReference>
<evidence type="ECO:0000313" key="6">
    <source>
        <dbReference type="EMBL" id="KAJ8454224.1"/>
    </source>
</evidence>
<keyword evidence="5" id="KW-1133">Transmembrane helix</keyword>
<keyword evidence="1 3" id="KW-0853">WD repeat</keyword>
<keyword evidence="5" id="KW-0812">Transmembrane</keyword>